<dbReference type="Pfam" id="PF04828">
    <property type="entry name" value="GFA"/>
    <property type="match status" value="1"/>
</dbReference>
<evidence type="ECO:0000256" key="5">
    <source>
        <dbReference type="SAM" id="MobiDB-lite"/>
    </source>
</evidence>
<keyword evidence="4" id="KW-0456">Lyase</keyword>
<name>A0AAW1QVZ5_9CHLO</name>
<dbReference type="PANTHER" id="PTHR33337:SF40">
    <property type="entry name" value="CENP-V_GFA DOMAIN-CONTAINING PROTEIN-RELATED"/>
    <property type="match status" value="1"/>
</dbReference>
<evidence type="ECO:0000256" key="1">
    <source>
        <dbReference type="ARBA" id="ARBA00005495"/>
    </source>
</evidence>
<dbReference type="Gene3D" id="3.90.1590.10">
    <property type="entry name" value="glutathione-dependent formaldehyde- activating enzyme (gfa)"/>
    <property type="match status" value="1"/>
</dbReference>
<dbReference type="InterPro" id="IPR011057">
    <property type="entry name" value="Mss4-like_sf"/>
</dbReference>
<feature type="region of interest" description="Disordered" evidence="5">
    <location>
        <begin position="1"/>
        <end position="30"/>
    </location>
</feature>
<evidence type="ECO:0000256" key="2">
    <source>
        <dbReference type="ARBA" id="ARBA00022723"/>
    </source>
</evidence>
<feature type="domain" description="CENP-V/GFA" evidence="6">
    <location>
        <begin position="38"/>
        <end position="161"/>
    </location>
</feature>
<evidence type="ECO:0000259" key="6">
    <source>
        <dbReference type="PROSITE" id="PS51891"/>
    </source>
</evidence>
<comment type="caution">
    <text evidence="7">The sequence shown here is derived from an EMBL/GenBank/DDBJ whole genome shotgun (WGS) entry which is preliminary data.</text>
</comment>
<keyword evidence="8" id="KW-1185">Reference proteome</keyword>
<keyword evidence="2" id="KW-0479">Metal-binding</keyword>
<dbReference type="AlphaFoldDB" id="A0AAW1QVZ5"/>
<reference evidence="7 8" key="1">
    <citation type="journal article" date="2024" name="Nat. Commun.">
        <title>Phylogenomics reveals the evolutionary origins of lichenization in chlorophyte algae.</title>
        <authorList>
            <person name="Puginier C."/>
            <person name="Libourel C."/>
            <person name="Otte J."/>
            <person name="Skaloud P."/>
            <person name="Haon M."/>
            <person name="Grisel S."/>
            <person name="Petersen M."/>
            <person name="Berrin J.G."/>
            <person name="Delaux P.M."/>
            <person name="Dal Grande F."/>
            <person name="Keller J."/>
        </authorList>
    </citation>
    <scope>NUCLEOTIDE SEQUENCE [LARGE SCALE GENOMIC DNA]</scope>
    <source>
        <strain evidence="7 8">SAG 2145</strain>
    </source>
</reference>
<comment type="similarity">
    <text evidence="1">Belongs to the Gfa family.</text>
</comment>
<evidence type="ECO:0000256" key="4">
    <source>
        <dbReference type="ARBA" id="ARBA00023239"/>
    </source>
</evidence>
<dbReference type="GO" id="GO:0046872">
    <property type="term" value="F:metal ion binding"/>
    <property type="evidence" value="ECO:0007669"/>
    <property type="project" value="UniProtKB-KW"/>
</dbReference>
<dbReference type="EMBL" id="JALJOS010000023">
    <property type="protein sequence ID" value="KAK9825738.1"/>
    <property type="molecule type" value="Genomic_DNA"/>
</dbReference>
<gene>
    <name evidence="7" type="ORF">WJX74_003271</name>
</gene>
<dbReference type="PROSITE" id="PS51891">
    <property type="entry name" value="CENP_V_GFA"/>
    <property type="match status" value="1"/>
</dbReference>
<organism evidence="7 8">
    <name type="scientific">Apatococcus lobatus</name>
    <dbReference type="NCBI Taxonomy" id="904363"/>
    <lineage>
        <taxon>Eukaryota</taxon>
        <taxon>Viridiplantae</taxon>
        <taxon>Chlorophyta</taxon>
        <taxon>core chlorophytes</taxon>
        <taxon>Trebouxiophyceae</taxon>
        <taxon>Chlorellales</taxon>
        <taxon>Chlorellaceae</taxon>
        <taxon>Apatococcus</taxon>
    </lineage>
</organism>
<keyword evidence="3" id="KW-0862">Zinc</keyword>
<dbReference type="SUPFAM" id="SSF51316">
    <property type="entry name" value="Mss4-like"/>
    <property type="match status" value="1"/>
</dbReference>
<evidence type="ECO:0000313" key="7">
    <source>
        <dbReference type="EMBL" id="KAK9825738.1"/>
    </source>
</evidence>
<accession>A0AAW1QVZ5</accession>
<sequence>MFSSVKQASSDQNADEESKTRPPYTVSPEAREPFQRKYTGACYCGNVEIAASGDPVDVRVCHCHSCQRTHGASYQWSAFFKKDQVLFTKGLDSLEFYNTETRTPHHKLPVKILCKDCHAPVGDEGRNMMLVFPTVFDWKDGKMPDSFKPRCHMFYGDRTFDIQDGVPKFEGMKDDSEMLPECADG</sequence>
<proteinExistence type="inferred from homology"/>
<dbReference type="GO" id="GO:0016846">
    <property type="term" value="F:carbon-sulfur lyase activity"/>
    <property type="evidence" value="ECO:0007669"/>
    <property type="project" value="InterPro"/>
</dbReference>
<dbReference type="InterPro" id="IPR006913">
    <property type="entry name" value="CENP-V/GFA"/>
</dbReference>
<evidence type="ECO:0000256" key="3">
    <source>
        <dbReference type="ARBA" id="ARBA00022833"/>
    </source>
</evidence>
<evidence type="ECO:0000313" key="8">
    <source>
        <dbReference type="Proteomes" id="UP001438707"/>
    </source>
</evidence>
<feature type="compositionally biased region" description="Polar residues" evidence="5">
    <location>
        <begin position="1"/>
        <end position="12"/>
    </location>
</feature>
<protein>
    <recommendedName>
        <fullName evidence="6">CENP-V/GFA domain-containing protein</fullName>
    </recommendedName>
</protein>
<dbReference type="PANTHER" id="PTHR33337">
    <property type="entry name" value="GFA DOMAIN-CONTAINING PROTEIN"/>
    <property type="match status" value="1"/>
</dbReference>
<dbReference type="Proteomes" id="UP001438707">
    <property type="component" value="Unassembled WGS sequence"/>
</dbReference>